<evidence type="ECO:0000313" key="3">
    <source>
        <dbReference type="Proteomes" id="UP000714618"/>
    </source>
</evidence>
<evidence type="ECO:0000313" key="2">
    <source>
        <dbReference type="EMBL" id="CAD0100949.1"/>
    </source>
</evidence>
<organism evidence="2 3">
    <name type="scientific">Aureobasidium mustum</name>
    <dbReference type="NCBI Taxonomy" id="2773714"/>
    <lineage>
        <taxon>Eukaryota</taxon>
        <taxon>Fungi</taxon>
        <taxon>Dikarya</taxon>
        <taxon>Ascomycota</taxon>
        <taxon>Pezizomycotina</taxon>
        <taxon>Dothideomycetes</taxon>
        <taxon>Dothideomycetidae</taxon>
        <taxon>Dothideales</taxon>
        <taxon>Saccotheciaceae</taxon>
        <taxon>Aureobasidium</taxon>
    </lineage>
</organism>
<comment type="caution">
    <text evidence="2">The sequence shown here is derived from an EMBL/GenBank/DDBJ whole genome shotgun (WGS) entry which is preliminary data.</text>
</comment>
<feature type="signal peptide" evidence="1">
    <location>
        <begin position="1"/>
        <end position="22"/>
    </location>
</feature>
<dbReference type="OrthoDB" id="10318086at2759"/>
<keyword evidence="3" id="KW-1185">Reference proteome</keyword>
<protein>
    <submittedName>
        <fullName evidence="2">Uncharacterized protein</fullName>
    </submittedName>
</protein>
<name>A0A9N8K5B0_9PEZI</name>
<accession>A0A9N8K5B0</accession>
<dbReference type="EMBL" id="CAIJEO010000013">
    <property type="protein sequence ID" value="CAD0100949.1"/>
    <property type="molecule type" value="Genomic_DNA"/>
</dbReference>
<proteinExistence type="predicted"/>
<dbReference type="AlphaFoldDB" id="A0A9N8K5B0"/>
<dbReference type="Proteomes" id="UP000714618">
    <property type="component" value="Unassembled WGS sequence"/>
</dbReference>
<keyword evidence="1" id="KW-0732">Signal</keyword>
<sequence length="96" mass="10878">MRSFVFFSTFVLSFALFQLVTARVTNPQKRAEQDTSPNGVVHFIRDLFGLAARQEQVCVEGDVYTELHEYPNANEFCNRFLGNPPDTVAVYTTPVT</sequence>
<reference evidence="2" key="1">
    <citation type="submission" date="2020-06" db="EMBL/GenBank/DDBJ databases">
        <authorList>
            <person name="Onetto C."/>
        </authorList>
    </citation>
    <scope>NUCLEOTIDE SEQUENCE</scope>
</reference>
<feature type="chain" id="PRO_5040237724" evidence="1">
    <location>
        <begin position="23"/>
        <end position="96"/>
    </location>
</feature>
<gene>
    <name evidence="2" type="ORF">AWRI4233_LOCUS9774</name>
</gene>
<evidence type="ECO:0000256" key="1">
    <source>
        <dbReference type="SAM" id="SignalP"/>
    </source>
</evidence>